<dbReference type="AlphaFoldDB" id="A0AAU8N1B4"/>
<reference evidence="1" key="1">
    <citation type="submission" date="2024-05" db="EMBL/GenBank/DDBJ databases">
        <title>Draft genome assemblies of 36 bacteria isolated from hibernating arctic ground squirrels.</title>
        <authorList>
            <person name="McKee H."/>
            <person name="Mullen L."/>
            <person name="Drown D.M."/>
            <person name="Duddleston K.N."/>
        </authorList>
    </citation>
    <scope>NUCLEOTIDE SEQUENCE</scope>
    <source>
        <strain evidence="1">AR004</strain>
    </source>
</reference>
<proteinExistence type="predicted"/>
<evidence type="ECO:0000313" key="1">
    <source>
        <dbReference type="EMBL" id="XCP81860.1"/>
    </source>
</evidence>
<gene>
    <name evidence="1" type="ORF">ABXS69_07615</name>
</gene>
<organism evidence="1">
    <name type="scientific">Actinomyces timonensis</name>
    <dbReference type="NCBI Taxonomy" id="1288391"/>
    <lineage>
        <taxon>Bacteria</taxon>
        <taxon>Bacillati</taxon>
        <taxon>Actinomycetota</taxon>
        <taxon>Actinomycetes</taxon>
        <taxon>Actinomycetales</taxon>
        <taxon>Actinomycetaceae</taxon>
        <taxon>Actinomyces</taxon>
    </lineage>
</organism>
<name>A0AAU8N1B4_9ACTO</name>
<sequence length="40" mass="4567">MAIIIAATILTLIAERWLLRRFVSSERHTSKESRAARTTP</sequence>
<dbReference type="EMBL" id="CP159989">
    <property type="protein sequence ID" value="XCP81860.1"/>
    <property type="molecule type" value="Genomic_DNA"/>
</dbReference>
<accession>A0AAU8N1B4</accession>
<dbReference type="RefSeq" id="WP_366180114.1">
    <property type="nucleotide sequence ID" value="NZ_CP159989.1"/>
</dbReference>
<protein>
    <submittedName>
        <fullName evidence="1">Uncharacterized protein</fullName>
    </submittedName>
</protein>